<dbReference type="Pfam" id="PF09836">
    <property type="entry name" value="DUF2063"/>
    <property type="match status" value="1"/>
</dbReference>
<sequence>MRSLSLETLPPQDTLLPVTLAAQQALARYCRSDEAAGVPGALPDRLEQYRRLARNVIADGLESAYPLTVAALDPFDWETLVYRFFAEHDCQEAQVWRMPMEFMEFVQGIAEAPGRPAGLLDKYPFLLELLFFEWTEIELYMMEDLPVPAYGPVRNWTQDTLVFHPEHRLLLFSYPVHLGKPDAEPGQYAVLAFRDPETGEVQFIDLSLTFAWLLDGLITTGCSLAAFLEQHPEAPAALLLAEAPAFFQHLSGLRFIRGARR</sequence>
<dbReference type="Pfam" id="PF22106">
    <property type="entry name" value="NGO1945_C"/>
    <property type="match status" value="1"/>
</dbReference>
<dbReference type="RefSeq" id="WP_133990443.1">
    <property type="nucleotide sequence ID" value="NZ_SODV01000001.1"/>
</dbReference>
<evidence type="ECO:0000313" key="3">
    <source>
        <dbReference type="EMBL" id="TDW99605.1"/>
    </source>
</evidence>
<evidence type="ECO:0000313" key="4">
    <source>
        <dbReference type="Proteomes" id="UP000294498"/>
    </source>
</evidence>
<dbReference type="InterPro" id="IPR018640">
    <property type="entry name" value="DUF2063"/>
</dbReference>
<dbReference type="Gene3D" id="1.10.150.690">
    <property type="entry name" value="DUF2063"/>
    <property type="match status" value="1"/>
</dbReference>
<accession>A0A4R8DPE9</accession>
<dbReference type="Proteomes" id="UP000294498">
    <property type="component" value="Unassembled WGS sequence"/>
</dbReference>
<feature type="domain" description="NGO1945-like C-terminal" evidence="2">
    <location>
        <begin position="166"/>
        <end position="231"/>
    </location>
</feature>
<evidence type="ECO:0000259" key="1">
    <source>
        <dbReference type="Pfam" id="PF09836"/>
    </source>
</evidence>
<keyword evidence="4" id="KW-1185">Reference proteome</keyword>
<gene>
    <name evidence="3" type="ORF">EDB95_0615</name>
</gene>
<protein>
    <submittedName>
        <fullName evidence="3">Uncharacterized protein</fullName>
    </submittedName>
</protein>
<feature type="domain" description="Putative DNA-binding" evidence="1">
    <location>
        <begin position="22"/>
        <end position="106"/>
    </location>
</feature>
<evidence type="ECO:0000259" key="2">
    <source>
        <dbReference type="Pfam" id="PF22106"/>
    </source>
</evidence>
<reference evidence="3 4" key="1">
    <citation type="submission" date="2019-03" db="EMBL/GenBank/DDBJ databases">
        <title>Genomic Encyclopedia of Type Strains, Phase IV (KMG-IV): sequencing the most valuable type-strain genomes for metagenomic binning, comparative biology and taxonomic classification.</title>
        <authorList>
            <person name="Goeker M."/>
        </authorList>
    </citation>
    <scope>NUCLEOTIDE SEQUENCE [LARGE SCALE GENOMIC DNA]</scope>
    <source>
        <strain evidence="3 4">DSM 100059</strain>
    </source>
</reference>
<name>A0A4R8DPE9_9BACT</name>
<dbReference type="InterPro" id="IPR054098">
    <property type="entry name" value="NGO1945-like_C"/>
</dbReference>
<dbReference type="OrthoDB" id="4146344at2"/>
<organism evidence="3 4">
    <name type="scientific">Dinghuibacter silviterrae</name>
    <dbReference type="NCBI Taxonomy" id="1539049"/>
    <lineage>
        <taxon>Bacteria</taxon>
        <taxon>Pseudomonadati</taxon>
        <taxon>Bacteroidota</taxon>
        <taxon>Chitinophagia</taxon>
        <taxon>Chitinophagales</taxon>
        <taxon>Chitinophagaceae</taxon>
        <taxon>Dinghuibacter</taxon>
    </lineage>
</organism>
<dbReference type="InterPro" id="IPR044922">
    <property type="entry name" value="DUF2063_N_sf"/>
</dbReference>
<comment type="caution">
    <text evidence="3">The sequence shown here is derived from an EMBL/GenBank/DDBJ whole genome shotgun (WGS) entry which is preliminary data.</text>
</comment>
<proteinExistence type="predicted"/>
<dbReference type="AlphaFoldDB" id="A0A4R8DPE9"/>
<dbReference type="EMBL" id="SODV01000001">
    <property type="protein sequence ID" value="TDW99605.1"/>
    <property type="molecule type" value="Genomic_DNA"/>
</dbReference>